<gene>
    <name evidence="1" type="ordered locus">MHF_0430</name>
</gene>
<dbReference type="BioCyc" id="MHAE859194:G1GR7-422-MONOMER"/>
<dbReference type="STRING" id="859194.MHF_0430"/>
<evidence type="ECO:0000313" key="1">
    <source>
        <dbReference type="EMBL" id="AEG72706.1"/>
    </source>
</evidence>
<evidence type="ECO:0000313" key="2">
    <source>
        <dbReference type="Proteomes" id="UP000007952"/>
    </source>
</evidence>
<dbReference type="HOGENOM" id="CLU_098620_3_0_14"/>
<organism evidence="1 2">
    <name type="scientific">Mycoplasma haemofelis (strain Ohio2)</name>
    <dbReference type="NCBI Taxonomy" id="859194"/>
    <lineage>
        <taxon>Bacteria</taxon>
        <taxon>Bacillati</taxon>
        <taxon>Mycoplasmatota</taxon>
        <taxon>Mollicutes</taxon>
        <taxon>Mycoplasmataceae</taxon>
        <taxon>Mycoplasma</taxon>
    </lineage>
</organism>
<proteinExistence type="predicted"/>
<reference key="2">
    <citation type="submission" date="2011-05" db="EMBL/GenBank/DDBJ databases">
        <title>The Genome of Mycoplasma haemofelis Strain Ohio2, a pathogenic hemoplasma of the cat.</title>
        <authorList>
            <person name="Santos A.P."/>
            <person name="Guimaraes A.M.S."/>
            <person name="SanMiguel P.J."/>
            <person name="Martin S.W."/>
            <person name="Messick J.B."/>
        </authorList>
    </citation>
    <scope>NUCLEOTIDE SEQUENCE</scope>
    <source>
        <strain>Ohio2</strain>
    </source>
</reference>
<dbReference type="KEGG" id="mhf:MHF_0430"/>
<dbReference type="AlphaFoldDB" id="F6FHA1"/>
<sequence length="221" mass="23968">MSLTPAKMALGLGSASAVGTGSYFVAKNLQSQDAPKAKVKLSEQLVKDGFTLLNFESGDTHKSEWSTILSKYKADTKDRLEGVSLSSEGGQADHEAKNINSLKLACKDLVGTEVASESYNKSRRWCVVPKGVKDSLVGQGKKVLNNEESKNDDRDSWAKKIASYDGKTLSLAGTDWSQATSEDSKITAIKKGCKTLLEKGTKTHDSEFSSEYETALRWCVS</sequence>
<name>F6FHA1_MYCHI</name>
<dbReference type="Proteomes" id="UP000007952">
    <property type="component" value="Chromosome"/>
</dbReference>
<accession>F6FHA1</accession>
<protein>
    <submittedName>
        <fullName evidence="1">Uncharacterized protein</fullName>
    </submittedName>
</protein>
<dbReference type="EMBL" id="CP002808">
    <property type="protein sequence ID" value="AEG72706.1"/>
    <property type="molecule type" value="Genomic_DNA"/>
</dbReference>
<reference evidence="1 2" key="1">
    <citation type="journal article" date="2011" name="J. Bacteriol.">
        <title>Complete genome sequences of two hemotropic Mycoplasmas, Mycoplasma haemofelis strain Ohio2 and Mycoplasma suis strain Illinois.</title>
        <authorList>
            <person name="Messick J.B."/>
            <person name="Santos A.P."/>
            <person name="Guimaraes A.M."/>
        </authorList>
    </citation>
    <scope>NUCLEOTIDE SEQUENCE [LARGE SCALE GENOMIC DNA]</scope>
    <source>
        <strain evidence="1 2">Ohio2</strain>
    </source>
</reference>